<dbReference type="AlphaFoldDB" id="A0A7G8BIX3"/>
<keyword evidence="2" id="KW-1185">Reference proteome</keyword>
<dbReference type="InterPro" id="IPR012349">
    <property type="entry name" value="Split_barrel_FMN-bd"/>
</dbReference>
<dbReference type="RefSeq" id="WP_186743447.1">
    <property type="nucleotide sequence ID" value="NZ_CP060394.1"/>
</dbReference>
<dbReference type="Gene3D" id="2.30.110.10">
    <property type="entry name" value="Electron Transport, Fmn-binding Protein, Chain A"/>
    <property type="match status" value="1"/>
</dbReference>
<gene>
    <name evidence="1" type="ORF">H7849_00205</name>
</gene>
<protein>
    <recommendedName>
        <fullName evidence="3">Flavin reductase like domain-containing protein</fullName>
    </recommendedName>
</protein>
<dbReference type="KEGG" id="adin:H7849_00205"/>
<accession>A0A7G8BIX3</accession>
<evidence type="ECO:0000313" key="2">
    <source>
        <dbReference type="Proteomes" id="UP000515312"/>
    </source>
</evidence>
<reference evidence="1 2" key="1">
    <citation type="submission" date="2020-08" db="EMBL/GenBank/DDBJ databases">
        <title>Edaphobacter telluris sp. nov. and Acidobacterium dinghuensis sp. nov., two acidobacteria isolated from forest soil.</title>
        <authorList>
            <person name="Fu J."/>
            <person name="Qiu L."/>
        </authorList>
    </citation>
    <scope>NUCLEOTIDE SEQUENCE [LARGE SCALE GENOMIC DNA]</scope>
    <source>
        <strain evidence="1">4Y35</strain>
    </source>
</reference>
<evidence type="ECO:0008006" key="3">
    <source>
        <dbReference type="Google" id="ProtNLM"/>
    </source>
</evidence>
<sequence length="322" mass="36420">MQIVRQSRRFLRQQFYGPWDMGERFTLGLEDPQSEVTVWLDGLGARRDVTQNHLMACAAPFTIGIGFDPDESELAKKSRHLVLRFCENATQQTLGEIQLEFASSIHAGSRVLCLFRRASHRNYCLPRRYIWARDLKNALRGLSPNDKDVPITPRENRAMAVFYTCPRPVVLVSVIDGDMGNLFPMNIMGPIGNGYFAFGLNSSRSVAPLVERAKKVVLSNIPVELADTAFKVRGNHRKLSINWSELPFATITPRSVGIPVPEFASRIREMHVEGMQKIGSHILFVAKTTHEETLLYGPQFFLAHGSYHAWRQRQGLDPMLVA</sequence>
<evidence type="ECO:0000313" key="1">
    <source>
        <dbReference type="EMBL" id="QNI32493.1"/>
    </source>
</evidence>
<dbReference type="SUPFAM" id="SSF50475">
    <property type="entry name" value="FMN-binding split barrel"/>
    <property type="match status" value="1"/>
</dbReference>
<dbReference type="EMBL" id="CP060394">
    <property type="protein sequence ID" value="QNI32493.1"/>
    <property type="molecule type" value="Genomic_DNA"/>
</dbReference>
<name>A0A7G8BIX3_9BACT</name>
<organism evidence="1 2">
    <name type="scientific">Alloacidobacterium dinghuense</name>
    <dbReference type="NCBI Taxonomy" id="2763107"/>
    <lineage>
        <taxon>Bacteria</taxon>
        <taxon>Pseudomonadati</taxon>
        <taxon>Acidobacteriota</taxon>
        <taxon>Terriglobia</taxon>
        <taxon>Terriglobales</taxon>
        <taxon>Acidobacteriaceae</taxon>
        <taxon>Alloacidobacterium</taxon>
    </lineage>
</organism>
<proteinExistence type="predicted"/>
<dbReference type="Proteomes" id="UP000515312">
    <property type="component" value="Chromosome"/>
</dbReference>